<protein>
    <submittedName>
        <fullName evidence="1">Uncharacterized protein</fullName>
    </submittedName>
</protein>
<comment type="caution">
    <text evidence="1">The sequence shown here is derived from an EMBL/GenBank/DDBJ whole genome shotgun (WGS) entry which is preliminary data.</text>
</comment>
<sequence>MFMRFSLSPSGGLRLPLRTRRCLGILSSIYFRAESECPSSVPSSGRRRLQPWLVLGVRAGYSVHTDSTGLAAGIARGGLCGVIGGFPEGRELHGARPAARFSSPYLHVVVMYLPPRGGLGCAGHPSFRGILRVACFLHTLSHYGARKQHTFLALFGKSTEVETRLRSFSFPDPGLPRAAGWVDCFGVRVSYFWRFWHLSLP</sequence>
<gene>
    <name evidence="1" type="ORF">DFH08DRAFT_315380</name>
</gene>
<dbReference type="EMBL" id="JARIHO010000038">
    <property type="protein sequence ID" value="KAJ7328744.1"/>
    <property type="molecule type" value="Genomic_DNA"/>
</dbReference>
<proteinExistence type="predicted"/>
<accession>A0AAD7EK78</accession>
<dbReference type="Proteomes" id="UP001218218">
    <property type="component" value="Unassembled WGS sequence"/>
</dbReference>
<evidence type="ECO:0000313" key="2">
    <source>
        <dbReference type="Proteomes" id="UP001218218"/>
    </source>
</evidence>
<dbReference type="AlphaFoldDB" id="A0AAD7EK78"/>
<evidence type="ECO:0000313" key="1">
    <source>
        <dbReference type="EMBL" id="KAJ7328744.1"/>
    </source>
</evidence>
<organism evidence="1 2">
    <name type="scientific">Mycena albidolilacea</name>
    <dbReference type="NCBI Taxonomy" id="1033008"/>
    <lineage>
        <taxon>Eukaryota</taxon>
        <taxon>Fungi</taxon>
        <taxon>Dikarya</taxon>
        <taxon>Basidiomycota</taxon>
        <taxon>Agaricomycotina</taxon>
        <taxon>Agaricomycetes</taxon>
        <taxon>Agaricomycetidae</taxon>
        <taxon>Agaricales</taxon>
        <taxon>Marasmiineae</taxon>
        <taxon>Mycenaceae</taxon>
        <taxon>Mycena</taxon>
    </lineage>
</organism>
<name>A0AAD7EK78_9AGAR</name>
<keyword evidence="2" id="KW-1185">Reference proteome</keyword>
<reference evidence="1" key="1">
    <citation type="submission" date="2023-03" db="EMBL/GenBank/DDBJ databases">
        <title>Massive genome expansion in bonnet fungi (Mycena s.s.) driven by repeated elements and novel gene families across ecological guilds.</title>
        <authorList>
            <consortium name="Lawrence Berkeley National Laboratory"/>
            <person name="Harder C.B."/>
            <person name="Miyauchi S."/>
            <person name="Viragh M."/>
            <person name="Kuo A."/>
            <person name="Thoen E."/>
            <person name="Andreopoulos B."/>
            <person name="Lu D."/>
            <person name="Skrede I."/>
            <person name="Drula E."/>
            <person name="Henrissat B."/>
            <person name="Morin E."/>
            <person name="Kohler A."/>
            <person name="Barry K."/>
            <person name="LaButti K."/>
            <person name="Morin E."/>
            <person name="Salamov A."/>
            <person name="Lipzen A."/>
            <person name="Mereny Z."/>
            <person name="Hegedus B."/>
            <person name="Baldrian P."/>
            <person name="Stursova M."/>
            <person name="Weitz H."/>
            <person name="Taylor A."/>
            <person name="Grigoriev I.V."/>
            <person name="Nagy L.G."/>
            <person name="Martin F."/>
            <person name="Kauserud H."/>
        </authorList>
    </citation>
    <scope>NUCLEOTIDE SEQUENCE</scope>
    <source>
        <strain evidence="1">CBHHK002</strain>
    </source>
</reference>